<reference evidence="3 4" key="1">
    <citation type="submission" date="2019-01" db="EMBL/GenBank/DDBJ databases">
        <title>Nuclear Genome Assembly of the Microalgal Biofuel strain Nannochloropsis salina CCMP1776.</title>
        <authorList>
            <person name="Hovde B."/>
        </authorList>
    </citation>
    <scope>NUCLEOTIDE SEQUENCE [LARGE SCALE GENOMIC DNA]</scope>
    <source>
        <strain evidence="3 4">CCMP1776</strain>
    </source>
</reference>
<feature type="region of interest" description="Disordered" evidence="2">
    <location>
        <begin position="671"/>
        <end position="749"/>
    </location>
</feature>
<dbReference type="Pfam" id="PF04437">
    <property type="entry name" value="RINT1_TIP1"/>
    <property type="match status" value="1"/>
</dbReference>
<accession>A0A4D9D6Y1</accession>
<dbReference type="GO" id="GO:0060628">
    <property type="term" value="P:regulation of ER to Golgi vesicle-mediated transport"/>
    <property type="evidence" value="ECO:0007669"/>
    <property type="project" value="TreeGrafter"/>
</dbReference>
<feature type="compositionally biased region" description="Gly residues" evidence="2">
    <location>
        <begin position="675"/>
        <end position="684"/>
    </location>
</feature>
<dbReference type="Proteomes" id="UP000355283">
    <property type="component" value="Unassembled WGS sequence"/>
</dbReference>
<dbReference type="GO" id="GO:0006890">
    <property type="term" value="P:retrograde vesicle-mediated transport, Golgi to endoplasmic reticulum"/>
    <property type="evidence" value="ECO:0007669"/>
    <property type="project" value="InterPro"/>
</dbReference>
<name>A0A4D9D6Y1_9STRA</name>
<keyword evidence="4" id="KW-1185">Reference proteome</keyword>
<comment type="caution">
    <text evidence="3">The sequence shown here is derived from an EMBL/GenBank/DDBJ whole genome shotgun (WGS) entry which is preliminary data.</text>
</comment>
<proteinExistence type="predicted"/>
<feature type="compositionally biased region" description="Low complexity" evidence="2">
    <location>
        <begin position="705"/>
        <end position="724"/>
    </location>
</feature>
<feature type="compositionally biased region" description="Gly residues" evidence="2">
    <location>
        <begin position="725"/>
        <end position="736"/>
    </location>
</feature>
<dbReference type="GO" id="GO:0006888">
    <property type="term" value="P:endoplasmic reticulum to Golgi vesicle-mediated transport"/>
    <property type="evidence" value="ECO:0007669"/>
    <property type="project" value="InterPro"/>
</dbReference>
<sequence length="1028" mass="109552">MSACTTHSFSSSGVATSTSTWKIVLSELFCPTPRSTPAPIEVGAYKASVHAVRDASDASILSCLRNRGPRVVADLQKRLIEAIKEEENFKVKEEKVLREGVARKAALESILERLEVEKAQRKRNREGDVESSPRTAAAQERVRAMELLAIEREERYLHFVLDVHATFPSPFPATPDDTWLGVLEALVLKRCPQEYPELDRYISERGRELVLTARSAWLGAFRGALKACGWPASMGRQDSDDAGKAVTFSEEVVNGLERLIRLQAAAFSLQTASSVDFGVAAEGDKSGNALWVSEELALPLLERFAFHFEENSRSVDDDRGVKDIRDRPEWVFAFLLRALQLSKSALTDARAEECVGKFMPEVSACMPHPLLAFFARDLALAARRKMRAMLLGGSTEDRALARLGEEALAFDKALDEETGYHRCASPAGVGVVGMVQRQGWPRATDVLAASRQRLERWAEVEAAWVLGSLSRGCEAPGAWDAAPGLEEQAAPPTRAAQAFAGLVSTLTERYGPLRHREALRVLVERTLKALVRAYLDYLYAAAKACRLSRAAFRPDFEDVLRRYCLVVTAAHLGREAVEDAANEEIILRLEGAQEREGEGGRDVGARAVAKATGVASALASTLLAAGQEGMGSAVRTATVTTETLTKAVEDSGTIIGPTRLLTRALGSIQRAVGTPQGGRGGAKGEGARASSPSKQLVSEVGGGQTPLPTSALPRAPLASLSPPRGMGGGGRRGGSAPGTPTRGMGPREEPSVLEAVASVLGEDRGESGQAGGSGAAVLGTELLHLRSFEDGMLEDAITAVAAGFHDRAADYLDSLPSASLPTREPSPSLLPALAFLDSALQVAGRSVEQGGFLRLWQGVVFNVVRRLLRSLRSCRLVTQPGAEQMVIDMHALARVLDRPPSSLPGSSAAGLAVPSAGLRVGKYLAPLLETLGVLATPSRSLESLYVFFHELAGDREGQEGGWGKNEMAGEGSAAAAQIQYALEAKGLTTLSVEEVLAVIEQRRRGDAFTSQSRGGGAGRGGSTGPGRG</sequence>
<keyword evidence="1" id="KW-0175">Coiled coil</keyword>
<dbReference type="PANTHER" id="PTHR13520">
    <property type="entry name" value="RAD50-INTERACTING PROTEIN 1 RINT-1"/>
    <property type="match status" value="1"/>
</dbReference>
<dbReference type="GO" id="GO:0070939">
    <property type="term" value="C:Dsl1/NZR complex"/>
    <property type="evidence" value="ECO:0007669"/>
    <property type="project" value="InterPro"/>
</dbReference>
<dbReference type="InterPro" id="IPR007528">
    <property type="entry name" value="RINT1_Tip20"/>
</dbReference>
<dbReference type="PANTHER" id="PTHR13520:SF0">
    <property type="entry name" value="RAD50-INTERACTING PROTEIN 1"/>
    <property type="match status" value="1"/>
</dbReference>
<feature type="region of interest" description="Disordered" evidence="2">
    <location>
        <begin position="1007"/>
        <end position="1028"/>
    </location>
</feature>
<evidence type="ECO:0000313" key="3">
    <source>
        <dbReference type="EMBL" id="TFJ86784.1"/>
    </source>
</evidence>
<feature type="coiled-coil region" evidence="1">
    <location>
        <begin position="97"/>
        <end position="124"/>
    </location>
</feature>
<evidence type="ECO:0000313" key="4">
    <source>
        <dbReference type="Proteomes" id="UP000355283"/>
    </source>
</evidence>
<evidence type="ECO:0000256" key="1">
    <source>
        <dbReference type="SAM" id="Coils"/>
    </source>
</evidence>
<protein>
    <submittedName>
        <fullName evidence="3">Uncharacterized protein</fullName>
    </submittedName>
</protein>
<evidence type="ECO:0000256" key="2">
    <source>
        <dbReference type="SAM" id="MobiDB-lite"/>
    </source>
</evidence>
<feature type="compositionally biased region" description="Gly residues" evidence="2">
    <location>
        <begin position="1013"/>
        <end position="1028"/>
    </location>
</feature>
<gene>
    <name evidence="3" type="ORF">NSK_001872</name>
</gene>
<dbReference type="AlphaFoldDB" id="A0A4D9D6Y1"/>
<organism evidence="3 4">
    <name type="scientific">Nannochloropsis salina CCMP1776</name>
    <dbReference type="NCBI Taxonomy" id="1027361"/>
    <lineage>
        <taxon>Eukaryota</taxon>
        <taxon>Sar</taxon>
        <taxon>Stramenopiles</taxon>
        <taxon>Ochrophyta</taxon>
        <taxon>Eustigmatophyceae</taxon>
        <taxon>Eustigmatales</taxon>
        <taxon>Monodopsidaceae</taxon>
        <taxon>Microchloropsis</taxon>
        <taxon>Microchloropsis salina</taxon>
    </lineage>
</organism>
<dbReference type="EMBL" id="SDOX01000007">
    <property type="protein sequence ID" value="TFJ86784.1"/>
    <property type="molecule type" value="Genomic_DNA"/>
</dbReference>